<dbReference type="AlphaFoldDB" id="A0A7S2H0F3"/>
<name>A0A7S2H0F3_9STRA</name>
<sequence>MASIRESMEQQRHSGKGVIKVTFHNDCHGYIGIMYCSDWRKGPNKVVGSGKSVQREADGMPFRVTFAARMGAYMKNGENDLLQALEFTRPGHYVVHIGGAGAQHVRLKTVEGEGVMKDDGTYVAAPPVYVDRHLFKDERALGRFMEGTVMPAPTYSYFVYT</sequence>
<accession>A0A7S2H0F3</accession>
<organism evidence="1">
    <name type="scientific">Octactis speculum</name>
    <dbReference type="NCBI Taxonomy" id="3111310"/>
    <lineage>
        <taxon>Eukaryota</taxon>
        <taxon>Sar</taxon>
        <taxon>Stramenopiles</taxon>
        <taxon>Ochrophyta</taxon>
        <taxon>Dictyochophyceae</taxon>
        <taxon>Dictyochales</taxon>
        <taxon>Dictyochaceae</taxon>
        <taxon>Octactis</taxon>
    </lineage>
</organism>
<protein>
    <submittedName>
        <fullName evidence="1">Uncharacterized protein</fullName>
    </submittedName>
</protein>
<evidence type="ECO:0000313" key="1">
    <source>
        <dbReference type="EMBL" id="CAD9476879.1"/>
    </source>
</evidence>
<gene>
    <name evidence="1" type="ORF">DSPE1174_LOCUS28860</name>
</gene>
<dbReference type="EMBL" id="HBGS01055596">
    <property type="protein sequence ID" value="CAD9476879.1"/>
    <property type="molecule type" value="Transcribed_RNA"/>
</dbReference>
<proteinExistence type="predicted"/>
<reference evidence="1" key="1">
    <citation type="submission" date="2021-01" db="EMBL/GenBank/DDBJ databases">
        <authorList>
            <person name="Corre E."/>
            <person name="Pelletier E."/>
            <person name="Niang G."/>
            <person name="Scheremetjew M."/>
            <person name="Finn R."/>
            <person name="Kale V."/>
            <person name="Holt S."/>
            <person name="Cochrane G."/>
            <person name="Meng A."/>
            <person name="Brown T."/>
            <person name="Cohen L."/>
        </authorList>
    </citation>
    <scope>NUCLEOTIDE SEQUENCE</scope>
    <source>
        <strain evidence="1">CCMP1381</strain>
    </source>
</reference>